<reference evidence="5" key="1">
    <citation type="submission" date="2016-06" db="UniProtKB">
        <authorList>
            <consortium name="WormBaseParasite"/>
        </authorList>
    </citation>
    <scope>IDENTIFICATION</scope>
</reference>
<evidence type="ECO:0000313" key="4">
    <source>
        <dbReference type="Proteomes" id="UP000050794"/>
    </source>
</evidence>
<protein>
    <submittedName>
        <fullName evidence="3 5">Uncharacterized protein</fullName>
    </submittedName>
</protein>
<keyword evidence="2" id="KW-1133">Transmembrane helix</keyword>
<keyword evidence="2" id="KW-0812">Transmembrane</keyword>
<keyword evidence="4" id="KW-1185">Reference proteome</keyword>
<proteinExistence type="predicted"/>
<feature type="region of interest" description="Disordered" evidence="1">
    <location>
        <begin position="24"/>
        <end position="72"/>
    </location>
</feature>
<dbReference type="AlphaFoldDB" id="A0A183TV86"/>
<reference evidence="3 4" key="2">
    <citation type="submission" date="2018-11" db="EMBL/GenBank/DDBJ databases">
        <authorList>
            <consortium name="Pathogen Informatics"/>
        </authorList>
    </citation>
    <scope>NUCLEOTIDE SEQUENCE [LARGE SCALE GENOMIC DNA]</scope>
</reference>
<dbReference type="WBParaSite" id="TCNE_0000015501-mRNA-1">
    <property type="protein sequence ID" value="TCNE_0000015501-mRNA-1"/>
    <property type="gene ID" value="TCNE_0000015501"/>
</dbReference>
<evidence type="ECO:0000256" key="2">
    <source>
        <dbReference type="SAM" id="Phobius"/>
    </source>
</evidence>
<name>A0A183TV86_TOXCA</name>
<organism evidence="4 5">
    <name type="scientific">Toxocara canis</name>
    <name type="common">Canine roundworm</name>
    <dbReference type="NCBI Taxonomy" id="6265"/>
    <lineage>
        <taxon>Eukaryota</taxon>
        <taxon>Metazoa</taxon>
        <taxon>Ecdysozoa</taxon>
        <taxon>Nematoda</taxon>
        <taxon>Chromadorea</taxon>
        <taxon>Rhabditida</taxon>
        <taxon>Spirurina</taxon>
        <taxon>Ascaridomorpha</taxon>
        <taxon>Ascaridoidea</taxon>
        <taxon>Toxocaridae</taxon>
        <taxon>Toxocara</taxon>
    </lineage>
</organism>
<sequence length="134" mass="14951">MQKLWSWIVDKKSHSIRKWRSSVLGGATRSQPTNGSLKPIGGSDDELERVQRRSGVPKEGSPSSQIVQDDESTASGELLAGLEVPECRINFEEFFDESADAIQIALVVFCSVHFCEALILVTFQRLVFIKDCHK</sequence>
<keyword evidence="2" id="KW-0472">Membrane</keyword>
<feature type="transmembrane region" description="Helical" evidence="2">
    <location>
        <begin position="101"/>
        <end position="123"/>
    </location>
</feature>
<accession>A0A183TV86</accession>
<gene>
    <name evidence="3" type="ORF">TCNE_LOCUS156</name>
</gene>
<evidence type="ECO:0000313" key="3">
    <source>
        <dbReference type="EMBL" id="VDM23740.1"/>
    </source>
</evidence>
<evidence type="ECO:0000313" key="5">
    <source>
        <dbReference type="WBParaSite" id="TCNE_0000015501-mRNA-1"/>
    </source>
</evidence>
<evidence type="ECO:0000256" key="1">
    <source>
        <dbReference type="SAM" id="MobiDB-lite"/>
    </source>
</evidence>
<dbReference type="Proteomes" id="UP000050794">
    <property type="component" value="Unassembled WGS sequence"/>
</dbReference>
<dbReference type="EMBL" id="UYWY01000054">
    <property type="protein sequence ID" value="VDM23740.1"/>
    <property type="molecule type" value="Genomic_DNA"/>
</dbReference>